<evidence type="ECO:0000313" key="3">
    <source>
        <dbReference type="Proteomes" id="UP000630594"/>
    </source>
</evidence>
<comment type="caution">
    <text evidence="2">The sequence shown here is derived from an EMBL/GenBank/DDBJ whole genome shotgun (WGS) entry which is preliminary data.</text>
</comment>
<keyword evidence="1" id="KW-0812">Transmembrane</keyword>
<reference evidence="3" key="1">
    <citation type="journal article" date="2019" name="Int. J. Syst. Evol. Microbiol.">
        <title>The Global Catalogue of Microorganisms (GCM) 10K type strain sequencing project: providing services to taxonomists for standard genome sequencing and annotation.</title>
        <authorList>
            <consortium name="The Broad Institute Genomics Platform"/>
            <consortium name="The Broad Institute Genome Sequencing Center for Infectious Disease"/>
            <person name="Wu L."/>
            <person name="Ma J."/>
        </authorList>
    </citation>
    <scope>NUCLEOTIDE SEQUENCE [LARGE SCALE GENOMIC DNA]</scope>
    <source>
        <strain evidence="3">CCM 7403</strain>
    </source>
</reference>
<dbReference type="Proteomes" id="UP000630594">
    <property type="component" value="Unassembled WGS sequence"/>
</dbReference>
<feature type="transmembrane region" description="Helical" evidence="1">
    <location>
        <begin position="6"/>
        <end position="25"/>
    </location>
</feature>
<organism evidence="2 3">
    <name type="scientific">Nocardioides daphniae</name>
    <dbReference type="NCBI Taxonomy" id="402297"/>
    <lineage>
        <taxon>Bacteria</taxon>
        <taxon>Bacillati</taxon>
        <taxon>Actinomycetota</taxon>
        <taxon>Actinomycetes</taxon>
        <taxon>Propionibacteriales</taxon>
        <taxon>Nocardioidaceae</taxon>
        <taxon>Nocardioides</taxon>
    </lineage>
</organism>
<keyword evidence="1" id="KW-1133">Transmembrane helix</keyword>
<proteinExistence type="predicted"/>
<name>A0ABQ1QIZ3_9ACTN</name>
<keyword evidence="1" id="KW-0472">Membrane</keyword>
<evidence type="ECO:0000256" key="1">
    <source>
        <dbReference type="SAM" id="Phobius"/>
    </source>
</evidence>
<keyword evidence="3" id="KW-1185">Reference proteome</keyword>
<protein>
    <submittedName>
        <fullName evidence="2">Uncharacterized protein</fullName>
    </submittedName>
</protein>
<gene>
    <name evidence="2" type="ORF">GCM10007231_28120</name>
</gene>
<accession>A0ABQ1QIZ3</accession>
<dbReference type="EMBL" id="BMCK01000004">
    <property type="protein sequence ID" value="GGD27067.1"/>
    <property type="molecule type" value="Genomic_DNA"/>
</dbReference>
<evidence type="ECO:0000313" key="2">
    <source>
        <dbReference type="EMBL" id="GGD27067.1"/>
    </source>
</evidence>
<sequence length="129" mass="13504">MHTGEVSDVVLMVLSFVVVGTGLSLRYSGARRSPNLWMRPLLAAGGRAVAVGMTHGRPAWWIGLAGAEGRLCEGASGVGLDDDLDVREDVDPSLRLVVWRRGLGGSSEQSLNLASWRAATAVSVAHGGP</sequence>